<dbReference type="Pfam" id="PF00453">
    <property type="entry name" value="Ribosomal_L20"/>
    <property type="match status" value="1"/>
</dbReference>
<evidence type="ECO:0000256" key="3">
    <source>
        <dbReference type="ARBA" id="ARBA00023274"/>
    </source>
</evidence>
<evidence type="ECO:0000313" key="5">
    <source>
        <dbReference type="Proteomes" id="UP000035642"/>
    </source>
</evidence>
<protein>
    <submittedName>
        <fullName evidence="6">Ribosomal protein L20</fullName>
    </submittedName>
</protein>
<name>A0A0K0CTL2_ANGCA</name>
<dbReference type="InterPro" id="IPR005813">
    <property type="entry name" value="Ribosomal_bL20"/>
</dbReference>
<organism evidence="5 6">
    <name type="scientific">Angiostrongylus cantonensis</name>
    <name type="common">Rat lungworm</name>
    <dbReference type="NCBI Taxonomy" id="6313"/>
    <lineage>
        <taxon>Eukaryota</taxon>
        <taxon>Metazoa</taxon>
        <taxon>Ecdysozoa</taxon>
        <taxon>Nematoda</taxon>
        <taxon>Chromadorea</taxon>
        <taxon>Rhabditida</taxon>
        <taxon>Rhabditina</taxon>
        <taxon>Rhabditomorpha</taxon>
        <taxon>Strongyloidea</taxon>
        <taxon>Metastrongylidae</taxon>
        <taxon>Angiostrongylus</taxon>
    </lineage>
</organism>
<reference evidence="6" key="2">
    <citation type="submission" date="2017-02" db="UniProtKB">
        <authorList>
            <consortium name="WormBaseParasite"/>
        </authorList>
    </citation>
    <scope>IDENTIFICATION</scope>
</reference>
<accession>A0A0K0CTL2</accession>
<sequence>MRLTSALGLRRIINSAYHPFQTIPKADRWHIRERQNRFTAWQYSSDRSTYKYGNMKLNKLFCYLDMQRRDERKLERHYAEQRLEAALAEHHFEYKHFRNMLDKAHILLDNIVLSQLAIYEPMTFQSLVALAKEMAIKDGRAVIPDDEFRFEVHLDDALFGEPFQRPVQFPRGPSENHTSKPRKLDPSEY</sequence>
<comment type="similarity">
    <text evidence="1">Belongs to the bacterial ribosomal protein bL20 family.</text>
</comment>
<dbReference type="SUPFAM" id="SSF74731">
    <property type="entry name" value="Ribosomal protein L20"/>
    <property type="match status" value="1"/>
</dbReference>
<evidence type="ECO:0000256" key="4">
    <source>
        <dbReference type="SAM" id="MobiDB-lite"/>
    </source>
</evidence>
<evidence type="ECO:0000256" key="2">
    <source>
        <dbReference type="ARBA" id="ARBA00022980"/>
    </source>
</evidence>
<feature type="region of interest" description="Disordered" evidence="4">
    <location>
        <begin position="163"/>
        <end position="189"/>
    </location>
</feature>
<evidence type="ECO:0000256" key="1">
    <source>
        <dbReference type="ARBA" id="ARBA00007698"/>
    </source>
</evidence>
<reference evidence="5" key="1">
    <citation type="submission" date="2012-09" db="EMBL/GenBank/DDBJ databases">
        <authorList>
            <person name="Martin A.A."/>
        </authorList>
    </citation>
    <scope>NUCLEOTIDE SEQUENCE</scope>
</reference>
<dbReference type="GO" id="GO:0006412">
    <property type="term" value="P:translation"/>
    <property type="evidence" value="ECO:0007669"/>
    <property type="project" value="InterPro"/>
</dbReference>
<dbReference type="GO" id="GO:0005840">
    <property type="term" value="C:ribosome"/>
    <property type="evidence" value="ECO:0007669"/>
    <property type="project" value="UniProtKB-KW"/>
</dbReference>
<dbReference type="GO" id="GO:0003735">
    <property type="term" value="F:structural constituent of ribosome"/>
    <property type="evidence" value="ECO:0007669"/>
    <property type="project" value="InterPro"/>
</dbReference>
<keyword evidence="3" id="KW-0687">Ribonucleoprotein</keyword>
<dbReference type="PANTHER" id="PTHR10986">
    <property type="entry name" value="39S RIBOSOMAL PROTEIN L20"/>
    <property type="match status" value="1"/>
</dbReference>
<keyword evidence="5" id="KW-1185">Reference proteome</keyword>
<dbReference type="Gene3D" id="1.10.1900.20">
    <property type="entry name" value="Ribosomal protein L20"/>
    <property type="match status" value="1"/>
</dbReference>
<dbReference type="InterPro" id="IPR035566">
    <property type="entry name" value="Ribosomal_protein_bL20_C"/>
</dbReference>
<dbReference type="STRING" id="6313.A0A0K0CTL2"/>
<proteinExistence type="inferred from homology"/>
<dbReference type="WBParaSite" id="ACAC_0000043601-mRNA-1">
    <property type="protein sequence ID" value="ACAC_0000043601-mRNA-1"/>
    <property type="gene ID" value="ACAC_0000043601"/>
</dbReference>
<dbReference type="GO" id="GO:1990904">
    <property type="term" value="C:ribonucleoprotein complex"/>
    <property type="evidence" value="ECO:0007669"/>
    <property type="project" value="UniProtKB-KW"/>
</dbReference>
<dbReference type="AlphaFoldDB" id="A0A0K0CTL2"/>
<dbReference type="GO" id="GO:0019843">
    <property type="term" value="F:rRNA binding"/>
    <property type="evidence" value="ECO:0007669"/>
    <property type="project" value="InterPro"/>
</dbReference>
<keyword evidence="2" id="KW-0689">Ribosomal protein</keyword>
<evidence type="ECO:0000313" key="6">
    <source>
        <dbReference type="WBParaSite" id="ACAC_0000043601-mRNA-1"/>
    </source>
</evidence>
<dbReference type="Proteomes" id="UP000035642">
    <property type="component" value="Unassembled WGS sequence"/>
</dbReference>